<accession>A0A803PTG9</accession>
<proteinExistence type="predicted"/>
<dbReference type="Gramene" id="evm.model.06.1191">
    <property type="protein sequence ID" value="cds.evm.model.06.1191"/>
    <property type="gene ID" value="evm.TU.06.1191"/>
</dbReference>
<evidence type="ECO:0000313" key="3">
    <source>
        <dbReference type="Proteomes" id="UP000596661"/>
    </source>
</evidence>
<reference evidence="2" key="2">
    <citation type="submission" date="2021-03" db="UniProtKB">
        <authorList>
            <consortium name="EnsemblPlants"/>
        </authorList>
    </citation>
    <scope>IDENTIFICATION</scope>
</reference>
<dbReference type="AlphaFoldDB" id="A0A803PTG9"/>
<dbReference type="EMBL" id="UZAU01000598">
    <property type="status" value="NOT_ANNOTATED_CDS"/>
    <property type="molecule type" value="Genomic_DNA"/>
</dbReference>
<sequence length="391" mass="43629">MRASRLSQARAGLKAGAASLLVLVWASVSWALNRARPLLVKFLLLIPQSDLVGTFNLFFNHFSDQFSLSCILPFVDEPCDDVSNSSFEDWEISSEHTPSLEPKVQHHFYPDQIQCEGYDRFIGELKKAWRCYLPTNWTYIVHLNVVDTLLEGCPNPTAVGKLVANFVMTTARHTSDRIPSRCRMTAQTKQTVRKSSLTDLCIAYLATLPRAEQARPTTKEEDTAKRDEEEGIARVLPFGGYNDEGEPISEAGDVLEADMSQKVLQALKKRSSDSSGQIPPAKRYKVDEVPPKEKSSIESPIDLSEEVVSEMAYTYFQAKSTALRTITTTNNLQTKVDAAKKEVKDTRAKMGKKDKEESKATNPYAPTDQSLDASATNNPTDLYKEPRTPVV</sequence>
<feature type="region of interest" description="Disordered" evidence="1">
    <location>
        <begin position="338"/>
        <end position="391"/>
    </location>
</feature>
<evidence type="ECO:0000256" key="1">
    <source>
        <dbReference type="SAM" id="MobiDB-lite"/>
    </source>
</evidence>
<evidence type="ECO:0000313" key="2">
    <source>
        <dbReference type="EnsemblPlants" id="cds.evm.model.06.1191"/>
    </source>
</evidence>
<protein>
    <submittedName>
        <fullName evidence="2">Uncharacterized protein</fullName>
    </submittedName>
</protein>
<dbReference type="EnsemblPlants" id="evm.model.06.1191">
    <property type="protein sequence ID" value="cds.evm.model.06.1191"/>
    <property type="gene ID" value="evm.TU.06.1191"/>
</dbReference>
<feature type="compositionally biased region" description="Polar residues" evidence="1">
    <location>
        <begin position="367"/>
        <end position="380"/>
    </location>
</feature>
<organism evidence="2 3">
    <name type="scientific">Cannabis sativa</name>
    <name type="common">Hemp</name>
    <name type="synonym">Marijuana</name>
    <dbReference type="NCBI Taxonomy" id="3483"/>
    <lineage>
        <taxon>Eukaryota</taxon>
        <taxon>Viridiplantae</taxon>
        <taxon>Streptophyta</taxon>
        <taxon>Embryophyta</taxon>
        <taxon>Tracheophyta</taxon>
        <taxon>Spermatophyta</taxon>
        <taxon>Magnoliopsida</taxon>
        <taxon>eudicotyledons</taxon>
        <taxon>Gunneridae</taxon>
        <taxon>Pentapetalae</taxon>
        <taxon>rosids</taxon>
        <taxon>fabids</taxon>
        <taxon>Rosales</taxon>
        <taxon>Cannabaceae</taxon>
        <taxon>Cannabis</taxon>
    </lineage>
</organism>
<feature type="compositionally biased region" description="Basic and acidic residues" evidence="1">
    <location>
        <begin position="338"/>
        <end position="359"/>
    </location>
</feature>
<feature type="compositionally biased region" description="Basic and acidic residues" evidence="1">
    <location>
        <begin position="382"/>
        <end position="391"/>
    </location>
</feature>
<feature type="compositionally biased region" description="Basic and acidic residues" evidence="1">
    <location>
        <begin position="284"/>
        <end position="296"/>
    </location>
</feature>
<keyword evidence="3" id="KW-1185">Reference proteome</keyword>
<reference evidence="2" key="1">
    <citation type="submission" date="2018-11" db="EMBL/GenBank/DDBJ databases">
        <authorList>
            <person name="Grassa J C."/>
        </authorList>
    </citation>
    <scope>NUCLEOTIDE SEQUENCE [LARGE SCALE GENOMIC DNA]</scope>
</reference>
<feature type="region of interest" description="Disordered" evidence="1">
    <location>
        <begin position="266"/>
        <end position="299"/>
    </location>
</feature>
<name>A0A803PTG9_CANSA</name>
<dbReference type="Proteomes" id="UP000596661">
    <property type="component" value="Chromosome 6"/>
</dbReference>